<proteinExistence type="predicted"/>
<dbReference type="Gene3D" id="1.20.120.350">
    <property type="entry name" value="Voltage-gated potassium channels. Chain C"/>
    <property type="match status" value="2"/>
</dbReference>
<feature type="transmembrane region" description="Helical" evidence="12">
    <location>
        <begin position="728"/>
        <end position="749"/>
    </location>
</feature>
<feature type="domain" description="Ion transport" evidence="13">
    <location>
        <begin position="727"/>
        <end position="953"/>
    </location>
</feature>
<feature type="domain" description="Ion transport" evidence="13">
    <location>
        <begin position="140"/>
        <end position="368"/>
    </location>
</feature>
<keyword evidence="9" id="KW-0406">Ion transport</keyword>
<dbReference type="GO" id="GO:0005249">
    <property type="term" value="F:voltage-gated potassium channel activity"/>
    <property type="evidence" value="ECO:0007669"/>
    <property type="project" value="InterPro"/>
</dbReference>
<dbReference type="GeneID" id="36408688"/>
<dbReference type="OMA" id="MEPYWIY"/>
<evidence type="ECO:0000259" key="13">
    <source>
        <dbReference type="Pfam" id="PF00520"/>
    </source>
</evidence>
<evidence type="ECO:0000256" key="12">
    <source>
        <dbReference type="SAM" id="Phobius"/>
    </source>
</evidence>
<comment type="subcellular location">
    <subcellularLocation>
        <location evidence="1">Membrane</location>
        <topology evidence="1">Multi-pass membrane protein</topology>
    </subcellularLocation>
</comment>
<evidence type="ECO:0000313" key="14">
    <source>
        <dbReference type="EMBL" id="CEG43438.1"/>
    </source>
</evidence>
<keyword evidence="4 12" id="KW-0812">Transmembrane</keyword>
<keyword evidence="11" id="KW-0407">Ion channel</keyword>
<feature type="transmembrane region" description="Helical" evidence="12">
    <location>
        <begin position="761"/>
        <end position="782"/>
    </location>
</feature>
<evidence type="ECO:0000256" key="4">
    <source>
        <dbReference type="ARBA" id="ARBA00022692"/>
    </source>
</evidence>
<evidence type="ECO:0000256" key="10">
    <source>
        <dbReference type="ARBA" id="ARBA00023136"/>
    </source>
</evidence>
<dbReference type="InterPro" id="IPR028325">
    <property type="entry name" value="VG_K_chnl"/>
</dbReference>
<evidence type="ECO:0000256" key="8">
    <source>
        <dbReference type="ARBA" id="ARBA00022989"/>
    </source>
</evidence>
<feature type="transmembrane region" description="Helical" evidence="12">
    <location>
        <begin position="282"/>
        <end position="301"/>
    </location>
</feature>
<keyword evidence="6" id="KW-0851">Voltage-gated channel</keyword>
<dbReference type="Pfam" id="PF00520">
    <property type="entry name" value="Ion_trans"/>
    <property type="match status" value="2"/>
</dbReference>
<feature type="transmembrane region" description="Helical" evidence="12">
    <location>
        <begin position="788"/>
        <end position="804"/>
    </location>
</feature>
<dbReference type="PANTHER" id="PTHR11537:SF254">
    <property type="entry name" value="POTASSIUM VOLTAGE-GATED CHANNEL PROTEIN SHAB"/>
    <property type="match status" value="1"/>
</dbReference>
<evidence type="ECO:0000256" key="9">
    <source>
        <dbReference type="ARBA" id="ARBA00023065"/>
    </source>
</evidence>
<evidence type="ECO:0000256" key="3">
    <source>
        <dbReference type="ARBA" id="ARBA00022538"/>
    </source>
</evidence>
<dbReference type="AlphaFoldDB" id="A0A0P1APZ5"/>
<dbReference type="InterPro" id="IPR027359">
    <property type="entry name" value="Volt_channel_dom_sf"/>
</dbReference>
<keyword evidence="5" id="KW-0631">Potassium channel</keyword>
<dbReference type="RefSeq" id="XP_024579807.1">
    <property type="nucleotide sequence ID" value="XM_024729429.1"/>
</dbReference>
<dbReference type="SUPFAM" id="SSF81324">
    <property type="entry name" value="Voltage-gated potassium channels"/>
    <property type="match status" value="2"/>
</dbReference>
<feature type="transmembrane region" description="Helical" evidence="12">
    <location>
        <begin position="833"/>
        <end position="852"/>
    </location>
</feature>
<evidence type="ECO:0000256" key="11">
    <source>
        <dbReference type="ARBA" id="ARBA00023303"/>
    </source>
</evidence>
<sequence>MLPFANVVDDRTNGISCENEKREQNEANQVKRLSHRIVHDESPTGDTTTLSYPSIMNVTLSTTEVQATKPQLVESAIENFYPDRIKTTISMFLNAMVKLTTRDLPLRHSPRLIQAMGWRERICFYLTNPEKSYIGWRLQQIIMFLLVINVGVMASETLDGPQYGSTDPAFAYMLSESAYNDIETLFSLLYITEFLVRWYTVPKRIQFLKSVSTWIYFLAAVAALPKLVLPTQNKQSDTMRTDSISYNLRILRAVRLIVAVAPFVGTKVLLRAIAEAIAPLKITLFFLIAVVMVFATAIFYAEPCYDLQTCTFTDIFNTGYFVMLTVSTVGYGSQVPSMNNFGSLLLVCLVMIFGTIYFSMPLAIVGIKYDLAWLDHDEHLANVKQEQSRLQNDCTSSEPVSSGDVLRPQSFDAYDDTTKKVDDTLEKVEAHVIQYTSLVTSDRFYTLLQGLFDANSTLQGLLSPNENALSSSTTLESLTQISKRRNDKMSQAVDVMVKVIEVHSKICLQTQELLEASTDRENDFSRFMSTSKFESKTISGTLSKRMIRAKGAIDAIKTKAMSAISRRDSHTNPNSFRAYIWNVLEYRLDTWHSRVINKTRMIAVVLSIAMFYMQTTPELQNTGIKTFLCLRNVYDHCERYDELGCYVFRQISSSGSELSVEVTTQRLSRHCSIGDKDETCYGSGVNFASENFPLACTDVFPSRSGIEHVCKNRLCNPPVLYLFDMEPYWIYFEILFGFLFTLESVMRVYAHPVRRHLWGDYKLMVNVLVLLPFYVEIVEIMIGEWPTYAVGPAIPSFFTAVRILKSLRILKLGSHIPGARVLIQTAQLVSERLVIPLFFLFLGCVISAAVFFELERGTECFVGQTCMWWHINVLTPELSEGLPIGKRILIQNTLPSIITDMMRSTWFSLVSFTTVGYGDLRPRTSLGKLVDIIGVIFSSCYTAMPLTLVGGQFYVCYELHAQKERLKKESLKVQIVPCVSDNDNSAEVESEAKKAISNAIETSTTSLSRSNSTVCPLNTVQDEEVIATQRNTRLTEEEIIQQFFLMQKVFHEMIDDISILIQLRNEQFNLIKKQASDDLTLSRQREEVIKTKILVNLDFCLAACLNFSAMIERCYGSKRAPKPLPSIAHHTNALLAAADVSNKLLQANTDATLKPSQSRRSLSWKNSSADLAMPRLQPKRTLKKIATLSKVLAVQYRSSGNITDLEDITDPQNEVRPE</sequence>
<keyword evidence="7" id="KW-0630">Potassium</keyword>
<feature type="transmembrane region" description="Helical" evidence="12">
    <location>
        <begin position="141"/>
        <end position="158"/>
    </location>
</feature>
<dbReference type="OrthoDB" id="69996at2759"/>
<reference evidence="15" key="1">
    <citation type="submission" date="2014-09" db="EMBL/GenBank/DDBJ databases">
        <authorList>
            <person name="Sharma Rahul"/>
            <person name="Thines Marco"/>
        </authorList>
    </citation>
    <scope>NUCLEOTIDE SEQUENCE [LARGE SCALE GENOMIC DNA]</scope>
</reference>
<dbReference type="STRING" id="4781.A0A0P1APZ5"/>
<feature type="transmembrane region" description="Helical" evidence="12">
    <location>
        <begin position="249"/>
        <end position="270"/>
    </location>
</feature>
<dbReference type="GO" id="GO:0001508">
    <property type="term" value="P:action potential"/>
    <property type="evidence" value="ECO:0007669"/>
    <property type="project" value="TreeGrafter"/>
</dbReference>
<evidence type="ECO:0000313" key="15">
    <source>
        <dbReference type="Proteomes" id="UP000054928"/>
    </source>
</evidence>
<evidence type="ECO:0000256" key="1">
    <source>
        <dbReference type="ARBA" id="ARBA00004141"/>
    </source>
</evidence>
<dbReference type="EMBL" id="CCYD01000667">
    <property type="protein sequence ID" value="CEG43438.1"/>
    <property type="molecule type" value="Genomic_DNA"/>
</dbReference>
<dbReference type="Proteomes" id="UP000054928">
    <property type="component" value="Unassembled WGS sequence"/>
</dbReference>
<accession>A0A0P1APZ5</accession>
<dbReference type="PANTHER" id="PTHR11537">
    <property type="entry name" value="VOLTAGE-GATED POTASSIUM CHANNEL"/>
    <property type="match status" value="1"/>
</dbReference>
<keyword evidence="2" id="KW-0813">Transport</keyword>
<feature type="transmembrane region" description="Helical" evidence="12">
    <location>
        <begin position="341"/>
        <end position="365"/>
    </location>
</feature>
<protein>
    <submittedName>
        <fullName evidence="14">Voltage-gated ion channel superfamily</fullName>
    </submittedName>
</protein>
<keyword evidence="15" id="KW-1185">Reference proteome</keyword>
<evidence type="ECO:0000256" key="7">
    <source>
        <dbReference type="ARBA" id="ARBA00022958"/>
    </source>
</evidence>
<feature type="transmembrane region" description="Helical" evidence="12">
    <location>
        <begin position="211"/>
        <end position="229"/>
    </location>
</feature>
<keyword evidence="8 12" id="KW-1133">Transmembrane helix</keyword>
<dbReference type="PRINTS" id="PR00169">
    <property type="entry name" value="KCHANNEL"/>
</dbReference>
<keyword evidence="10 12" id="KW-0472">Membrane</keyword>
<feature type="transmembrane region" description="Helical" evidence="12">
    <location>
        <begin position="178"/>
        <end position="199"/>
    </location>
</feature>
<evidence type="ECO:0000256" key="6">
    <source>
        <dbReference type="ARBA" id="ARBA00022882"/>
    </source>
</evidence>
<evidence type="ECO:0000256" key="2">
    <source>
        <dbReference type="ARBA" id="ARBA00022448"/>
    </source>
</evidence>
<dbReference type="Gene3D" id="1.10.287.70">
    <property type="match status" value="2"/>
</dbReference>
<name>A0A0P1APZ5_PLAHL</name>
<evidence type="ECO:0000256" key="5">
    <source>
        <dbReference type="ARBA" id="ARBA00022826"/>
    </source>
</evidence>
<dbReference type="InterPro" id="IPR005821">
    <property type="entry name" value="Ion_trans_dom"/>
</dbReference>
<dbReference type="GO" id="GO:0008076">
    <property type="term" value="C:voltage-gated potassium channel complex"/>
    <property type="evidence" value="ECO:0007669"/>
    <property type="project" value="InterPro"/>
</dbReference>
<organism evidence="14 15">
    <name type="scientific">Plasmopara halstedii</name>
    <name type="common">Downy mildew of sunflower</name>
    <dbReference type="NCBI Taxonomy" id="4781"/>
    <lineage>
        <taxon>Eukaryota</taxon>
        <taxon>Sar</taxon>
        <taxon>Stramenopiles</taxon>
        <taxon>Oomycota</taxon>
        <taxon>Peronosporomycetes</taxon>
        <taxon>Peronosporales</taxon>
        <taxon>Peronosporaceae</taxon>
        <taxon>Plasmopara</taxon>
    </lineage>
</organism>
<keyword evidence="3" id="KW-0633">Potassium transport</keyword>